<protein>
    <recommendedName>
        <fullName evidence="3">Nudix hydrolase domain-containing protein</fullName>
    </recommendedName>
</protein>
<dbReference type="InterPro" id="IPR015797">
    <property type="entry name" value="NUDIX_hydrolase-like_dom_sf"/>
</dbReference>
<dbReference type="OMA" id="GCDEFIP"/>
<sequence length="270" mass="30267">MIRRFLIHLNKNKSGILEMSQTTTPTVQIRNRAVPITGATGIDLEVSVNAPNFLKWKNRMEKEEHLQVNKIDVQSIDMFGKNVGFVKFKADVVVEKENRMVPGIVFCRGGSVAILVILKSKETGKEYSVLTVQTRVPVGVYQYSEIPAGMLDGSGHFVGVAAKELKEETSLEVTEDRLIDMTKLAYGDQVEGVYPSPGGCDEFIRLFLFKETLEQSKIDELQNKLTGALNENESITLNIVPLDQLWKLSPDGKTLSSLYLYEKLLKENKL</sequence>
<evidence type="ECO:0000259" key="3">
    <source>
        <dbReference type="PROSITE" id="PS51462"/>
    </source>
</evidence>
<gene>
    <name evidence="4" type="ORF">DLAC_02440</name>
</gene>
<comment type="cofactor">
    <cofactor evidence="1">
        <name>Mg(2+)</name>
        <dbReference type="ChEBI" id="CHEBI:18420"/>
    </cofactor>
</comment>
<reference evidence="4 5" key="1">
    <citation type="submission" date="2015-12" db="EMBL/GenBank/DDBJ databases">
        <title>Dictyostelia acquired genes for synthesis and detection of signals that induce cell-type specialization by lateral gene transfer from prokaryotes.</title>
        <authorList>
            <person name="Gloeckner G."/>
            <person name="Schaap P."/>
        </authorList>
    </citation>
    <scope>NUCLEOTIDE SEQUENCE [LARGE SCALE GENOMIC DNA]</scope>
    <source>
        <strain evidence="4 5">TK</strain>
    </source>
</reference>
<dbReference type="GO" id="GO:0080041">
    <property type="term" value="F:ADP-ribose pyrophosphohydrolase activity"/>
    <property type="evidence" value="ECO:0007669"/>
    <property type="project" value="TreeGrafter"/>
</dbReference>
<dbReference type="SUPFAM" id="SSF55811">
    <property type="entry name" value="Nudix"/>
    <property type="match status" value="1"/>
</dbReference>
<dbReference type="Proteomes" id="UP000076078">
    <property type="component" value="Unassembled WGS sequence"/>
</dbReference>
<dbReference type="GO" id="GO:0080042">
    <property type="term" value="F:ADP-glucose pyrophosphohydrolase activity"/>
    <property type="evidence" value="ECO:0007669"/>
    <property type="project" value="TreeGrafter"/>
</dbReference>
<feature type="domain" description="Nudix hydrolase" evidence="3">
    <location>
        <begin position="107"/>
        <end position="262"/>
    </location>
</feature>
<name>A0A152A2J7_TIELA</name>
<evidence type="ECO:0000256" key="2">
    <source>
        <dbReference type="ARBA" id="ARBA00022801"/>
    </source>
</evidence>
<evidence type="ECO:0000256" key="1">
    <source>
        <dbReference type="ARBA" id="ARBA00001946"/>
    </source>
</evidence>
<comment type="caution">
    <text evidence="4">The sequence shown here is derived from an EMBL/GenBank/DDBJ whole genome shotgun (WGS) entry which is preliminary data.</text>
</comment>
<dbReference type="EMBL" id="LODT01000013">
    <property type="protein sequence ID" value="KYR00446.1"/>
    <property type="molecule type" value="Genomic_DNA"/>
</dbReference>
<evidence type="ECO:0000313" key="5">
    <source>
        <dbReference type="Proteomes" id="UP000076078"/>
    </source>
</evidence>
<dbReference type="Pfam" id="PF00293">
    <property type="entry name" value="NUDIX"/>
    <property type="match status" value="1"/>
</dbReference>
<dbReference type="InterPro" id="IPR000086">
    <property type="entry name" value="NUDIX_hydrolase_dom"/>
</dbReference>
<dbReference type="OrthoDB" id="10249920at2759"/>
<dbReference type="CDD" id="cd03424">
    <property type="entry name" value="NUDIX_ADPRase_Nudt5_UGPPase_Nudt14"/>
    <property type="match status" value="1"/>
</dbReference>
<dbReference type="PANTHER" id="PTHR11839">
    <property type="entry name" value="UDP/ADP-SUGAR PYROPHOSPHATASE"/>
    <property type="match status" value="1"/>
</dbReference>
<organism evidence="4 5">
    <name type="scientific">Tieghemostelium lacteum</name>
    <name type="common">Slime mold</name>
    <name type="synonym">Dictyostelium lacteum</name>
    <dbReference type="NCBI Taxonomy" id="361077"/>
    <lineage>
        <taxon>Eukaryota</taxon>
        <taxon>Amoebozoa</taxon>
        <taxon>Evosea</taxon>
        <taxon>Eumycetozoa</taxon>
        <taxon>Dictyostelia</taxon>
        <taxon>Dictyosteliales</taxon>
        <taxon>Raperosteliaceae</taxon>
        <taxon>Tieghemostelium</taxon>
    </lineage>
</organism>
<dbReference type="PROSITE" id="PS51462">
    <property type="entry name" value="NUDIX"/>
    <property type="match status" value="1"/>
</dbReference>
<keyword evidence="2" id="KW-0378">Hydrolase</keyword>
<dbReference type="GO" id="GO:0019693">
    <property type="term" value="P:ribose phosphate metabolic process"/>
    <property type="evidence" value="ECO:0007669"/>
    <property type="project" value="TreeGrafter"/>
</dbReference>
<accession>A0A152A2J7</accession>
<proteinExistence type="predicted"/>
<dbReference type="PANTHER" id="PTHR11839:SF18">
    <property type="entry name" value="NUDIX HYDROLASE DOMAIN-CONTAINING PROTEIN"/>
    <property type="match status" value="1"/>
</dbReference>
<dbReference type="STRING" id="361077.A0A152A2J7"/>
<dbReference type="FunCoup" id="A0A152A2J7">
    <property type="interactions" value="37"/>
</dbReference>
<keyword evidence="5" id="KW-1185">Reference proteome</keyword>
<dbReference type="AlphaFoldDB" id="A0A152A2J7"/>
<dbReference type="Gene3D" id="3.90.79.10">
    <property type="entry name" value="Nucleoside Triphosphate Pyrophosphohydrolase"/>
    <property type="match status" value="1"/>
</dbReference>
<evidence type="ECO:0000313" key="4">
    <source>
        <dbReference type="EMBL" id="KYR00446.1"/>
    </source>
</evidence>
<dbReference type="GO" id="GO:0006753">
    <property type="term" value="P:nucleoside phosphate metabolic process"/>
    <property type="evidence" value="ECO:0007669"/>
    <property type="project" value="TreeGrafter"/>
</dbReference>
<dbReference type="InParanoid" id="A0A152A2J7"/>